<name>A0ABW3ZM71_9RHOB</name>
<accession>A0ABW3ZM71</accession>
<comment type="caution">
    <text evidence="1">The sequence shown here is derived from an EMBL/GenBank/DDBJ whole genome shotgun (WGS) entry which is preliminary data.</text>
</comment>
<proteinExistence type="predicted"/>
<organism evidence="1 2">
    <name type="scientific">Litorisediminicola beolgyonensis</name>
    <dbReference type="NCBI Taxonomy" id="1173614"/>
    <lineage>
        <taxon>Bacteria</taxon>
        <taxon>Pseudomonadati</taxon>
        <taxon>Pseudomonadota</taxon>
        <taxon>Alphaproteobacteria</taxon>
        <taxon>Rhodobacterales</taxon>
        <taxon>Paracoccaceae</taxon>
        <taxon>Litorisediminicola</taxon>
    </lineage>
</organism>
<reference evidence="2" key="1">
    <citation type="journal article" date="2019" name="Int. J. Syst. Evol. Microbiol.">
        <title>The Global Catalogue of Microorganisms (GCM) 10K type strain sequencing project: providing services to taxonomists for standard genome sequencing and annotation.</title>
        <authorList>
            <consortium name="The Broad Institute Genomics Platform"/>
            <consortium name="The Broad Institute Genome Sequencing Center for Infectious Disease"/>
            <person name="Wu L."/>
            <person name="Ma J."/>
        </authorList>
    </citation>
    <scope>NUCLEOTIDE SEQUENCE [LARGE SCALE GENOMIC DNA]</scope>
    <source>
        <strain evidence="2">CCUG 62953</strain>
    </source>
</reference>
<protein>
    <recommendedName>
        <fullName evidence="3">PepSY domain-containing protein</fullName>
    </recommendedName>
</protein>
<evidence type="ECO:0008006" key="3">
    <source>
        <dbReference type="Google" id="ProtNLM"/>
    </source>
</evidence>
<dbReference type="EMBL" id="JBHTMU010000042">
    <property type="protein sequence ID" value="MFD1344240.1"/>
    <property type="molecule type" value="Genomic_DNA"/>
</dbReference>
<dbReference type="RefSeq" id="WP_386805826.1">
    <property type="nucleotide sequence ID" value="NZ_JBHTMU010000042.1"/>
</dbReference>
<evidence type="ECO:0000313" key="2">
    <source>
        <dbReference type="Proteomes" id="UP001597135"/>
    </source>
</evidence>
<sequence length="109" mass="12075">MPRWVWFLPVGLLVVLAALLGWRQGWHVATLTETDVIERAAARYLSDREAAGTADGARAEQCRARPAPGNSGAWLVVICGPEPHDPDRHYTYYHRRDGALMRVVGPEGV</sequence>
<evidence type="ECO:0000313" key="1">
    <source>
        <dbReference type="EMBL" id="MFD1344240.1"/>
    </source>
</evidence>
<keyword evidence="2" id="KW-1185">Reference proteome</keyword>
<dbReference type="Proteomes" id="UP001597135">
    <property type="component" value="Unassembled WGS sequence"/>
</dbReference>
<gene>
    <name evidence="1" type="ORF">ACFQ4E_17550</name>
</gene>